<evidence type="ECO:0000313" key="5">
    <source>
        <dbReference type="Proteomes" id="UP000821853"/>
    </source>
</evidence>
<name>A0A9J6FJA3_HAELO</name>
<dbReference type="AlphaFoldDB" id="A0A9J6FJA3"/>
<reference evidence="4 5" key="1">
    <citation type="journal article" date="2020" name="Cell">
        <title>Large-Scale Comparative Analyses of Tick Genomes Elucidate Their Genetic Diversity and Vector Capacities.</title>
        <authorList>
            <consortium name="Tick Genome and Microbiome Consortium (TIGMIC)"/>
            <person name="Jia N."/>
            <person name="Wang J."/>
            <person name="Shi W."/>
            <person name="Du L."/>
            <person name="Sun Y."/>
            <person name="Zhan W."/>
            <person name="Jiang J.F."/>
            <person name="Wang Q."/>
            <person name="Zhang B."/>
            <person name="Ji P."/>
            <person name="Bell-Sakyi L."/>
            <person name="Cui X.M."/>
            <person name="Yuan T.T."/>
            <person name="Jiang B.G."/>
            <person name="Yang W.F."/>
            <person name="Lam T.T."/>
            <person name="Chang Q.C."/>
            <person name="Ding S.J."/>
            <person name="Wang X.J."/>
            <person name="Zhu J.G."/>
            <person name="Ruan X.D."/>
            <person name="Zhao L."/>
            <person name="Wei J.T."/>
            <person name="Ye R.Z."/>
            <person name="Que T.C."/>
            <person name="Du C.H."/>
            <person name="Zhou Y.H."/>
            <person name="Cheng J.X."/>
            <person name="Dai P.F."/>
            <person name="Guo W.B."/>
            <person name="Han X.H."/>
            <person name="Huang E.J."/>
            <person name="Li L.F."/>
            <person name="Wei W."/>
            <person name="Gao Y.C."/>
            <person name="Liu J.Z."/>
            <person name="Shao H.Z."/>
            <person name="Wang X."/>
            <person name="Wang C.C."/>
            <person name="Yang T.C."/>
            <person name="Huo Q.B."/>
            <person name="Li W."/>
            <person name="Chen H.Y."/>
            <person name="Chen S.E."/>
            <person name="Zhou L.G."/>
            <person name="Ni X.B."/>
            <person name="Tian J.H."/>
            <person name="Sheng Y."/>
            <person name="Liu T."/>
            <person name="Pan Y.S."/>
            <person name="Xia L.Y."/>
            <person name="Li J."/>
            <person name="Zhao F."/>
            <person name="Cao W.C."/>
        </authorList>
    </citation>
    <scope>NUCLEOTIDE SEQUENCE [LARGE SCALE GENOMIC DNA]</scope>
    <source>
        <strain evidence="4">HaeL-2018</strain>
    </source>
</reference>
<accession>A0A9J6FJA3</accession>
<dbReference type="Proteomes" id="UP000821853">
    <property type="component" value="Chromosome 1"/>
</dbReference>
<evidence type="ECO:0000256" key="2">
    <source>
        <dbReference type="ARBA" id="ARBA00022723"/>
    </source>
</evidence>
<comment type="caution">
    <text evidence="4">The sequence shown here is derived from an EMBL/GenBank/DDBJ whole genome shotgun (WGS) entry which is preliminary data.</text>
</comment>
<sequence length="356" mass="40446">MAPTSILHDPYYLNTLSWSDVEALMMRSHQVVPRCFVSKRGLMNLSSMPDSVFRRQFRFAKDDFPTLCQALGIPKTVSSAQGVNIPGWEALCILLRRLAYPNRLCDLELFFGRHSSVISSVTNILLERIDRSFGHLLDDVSQLKWLSATDLDELSEAVYNKGAPLRNCWAFIDGTARPICRPSQNQQEYFSGHKRLHALKYQALMCANGLICELDGPYPGKRHDAGILFESDLYSKLERLVGEHHYVIYGDPAYPLRHLIMKPYGGSHLTREQQNFNSAMSTVRQAVEWGFGKVVSEFAFLDFKKNQKLLLQAVPKMYRVAVILINCHACMYGNQISAYFGTEPPCLYDYLQQGSA</sequence>
<organism evidence="4 5">
    <name type="scientific">Haemaphysalis longicornis</name>
    <name type="common">Bush tick</name>
    <dbReference type="NCBI Taxonomy" id="44386"/>
    <lineage>
        <taxon>Eukaryota</taxon>
        <taxon>Metazoa</taxon>
        <taxon>Ecdysozoa</taxon>
        <taxon>Arthropoda</taxon>
        <taxon>Chelicerata</taxon>
        <taxon>Arachnida</taxon>
        <taxon>Acari</taxon>
        <taxon>Parasitiformes</taxon>
        <taxon>Ixodida</taxon>
        <taxon>Ixodoidea</taxon>
        <taxon>Ixodidae</taxon>
        <taxon>Haemaphysalinae</taxon>
        <taxon>Haemaphysalis</taxon>
    </lineage>
</organism>
<dbReference type="OMA" id="WSISERC"/>
<feature type="domain" description="DDE Tnp4" evidence="3">
    <location>
        <begin position="172"/>
        <end position="326"/>
    </location>
</feature>
<keyword evidence="2" id="KW-0479">Metal-binding</keyword>
<comment type="cofactor">
    <cofactor evidence="1">
        <name>a divalent metal cation</name>
        <dbReference type="ChEBI" id="CHEBI:60240"/>
    </cofactor>
</comment>
<dbReference type="OrthoDB" id="6485243at2759"/>
<evidence type="ECO:0000313" key="4">
    <source>
        <dbReference type="EMBL" id="KAH9361964.1"/>
    </source>
</evidence>
<dbReference type="Pfam" id="PF13359">
    <property type="entry name" value="DDE_Tnp_4"/>
    <property type="match status" value="1"/>
</dbReference>
<evidence type="ECO:0000256" key="1">
    <source>
        <dbReference type="ARBA" id="ARBA00001968"/>
    </source>
</evidence>
<dbReference type="EMBL" id="JABSTR010000001">
    <property type="protein sequence ID" value="KAH9361964.1"/>
    <property type="molecule type" value="Genomic_DNA"/>
</dbReference>
<protein>
    <recommendedName>
        <fullName evidence="3">DDE Tnp4 domain-containing protein</fullName>
    </recommendedName>
</protein>
<proteinExistence type="predicted"/>
<dbReference type="VEuPathDB" id="VectorBase:HLOH_040243"/>
<dbReference type="PANTHER" id="PTHR34615:SF1">
    <property type="entry name" value="PX DOMAIN-CONTAINING PROTEIN"/>
    <property type="match status" value="1"/>
</dbReference>
<evidence type="ECO:0000259" key="3">
    <source>
        <dbReference type="Pfam" id="PF13359"/>
    </source>
</evidence>
<gene>
    <name evidence="4" type="ORF">HPB48_003627</name>
</gene>
<dbReference type="GO" id="GO:0046872">
    <property type="term" value="F:metal ion binding"/>
    <property type="evidence" value="ECO:0007669"/>
    <property type="project" value="UniProtKB-KW"/>
</dbReference>
<dbReference type="InterPro" id="IPR027806">
    <property type="entry name" value="HARBI1_dom"/>
</dbReference>
<keyword evidence="5" id="KW-1185">Reference proteome</keyword>
<dbReference type="PANTHER" id="PTHR34615">
    <property type="entry name" value="PX DOMAIN-CONTAINING PROTEIN"/>
    <property type="match status" value="1"/>
</dbReference>